<dbReference type="EMBL" id="JNHN01000160">
    <property type="protein sequence ID" value="KDS52200.1"/>
    <property type="molecule type" value="Genomic_DNA"/>
</dbReference>
<dbReference type="AlphaFoldDB" id="A0A078S6J8"/>
<evidence type="ECO:0000313" key="2">
    <source>
        <dbReference type="Proteomes" id="UP000028013"/>
    </source>
</evidence>
<evidence type="ECO:0000313" key="1">
    <source>
        <dbReference type="EMBL" id="KDS52200.1"/>
    </source>
</evidence>
<proteinExistence type="predicted"/>
<name>A0A078S6J8_BACUN</name>
<comment type="caution">
    <text evidence="1">The sequence shown here is derived from an EMBL/GenBank/DDBJ whole genome shotgun (WGS) entry which is preliminary data.</text>
</comment>
<dbReference type="Proteomes" id="UP000028013">
    <property type="component" value="Unassembled WGS sequence"/>
</dbReference>
<gene>
    <name evidence="1" type="ORF">M094_0061</name>
</gene>
<accession>A0A078S6J8</accession>
<sequence length="84" mass="9763">MVLSLRSSNRCYQWTVIQPFELKNTYFYSLRASFHPFPTVIFLDFQSSFQYPNGLFFTIPNKTGLFSPYSLIINGINKISLPAK</sequence>
<reference evidence="1 2" key="1">
    <citation type="submission" date="2014-04" db="EMBL/GenBank/DDBJ databases">
        <authorList>
            <person name="Sears C."/>
            <person name="Carroll K."/>
            <person name="Sack B.R."/>
            <person name="Qadri F."/>
            <person name="Myers L.L."/>
            <person name="Chung G.-T."/>
            <person name="Escheverria P."/>
            <person name="Fraser C.M."/>
            <person name="Sadzewicz L."/>
            <person name="Shefchek K.A."/>
            <person name="Tallon L."/>
            <person name="Das S.P."/>
            <person name="Daugherty S."/>
            <person name="Mongodin E.F."/>
        </authorList>
    </citation>
    <scope>NUCLEOTIDE SEQUENCE [LARGE SCALE GENOMIC DNA]</scope>
    <source>
        <strain evidence="1 2">3978 T3 ii</strain>
    </source>
</reference>
<organism evidence="1 2">
    <name type="scientific">Bacteroides uniformis str. 3978 T3 ii</name>
    <dbReference type="NCBI Taxonomy" id="1339349"/>
    <lineage>
        <taxon>Bacteria</taxon>
        <taxon>Pseudomonadati</taxon>
        <taxon>Bacteroidota</taxon>
        <taxon>Bacteroidia</taxon>
        <taxon>Bacteroidales</taxon>
        <taxon>Bacteroidaceae</taxon>
        <taxon>Bacteroides</taxon>
    </lineage>
</organism>
<protein>
    <submittedName>
        <fullName evidence="1">Uncharacterized protein</fullName>
    </submittedName>
</protein>